<evidence type="ECO:0000259" key="1">
    <source>
        <dbReference type="Pfam" id="PF01636"/>
    </source>
</evidence>
<dbReference type="InterPro" id="IPR051678">
    <property type="entry name" value="AGP_Transferase"/>
</dbReference>
<reference evidence="2" key="1">
    <citation type="journal article" date="2021" name="Nat. Commun.">
        <title>Genetic determinants of endophytism in the Arabidopsis root mycobiome.</title>
        <authorList>
            <person name="Mesny F."/>
            <person name="Miyauchi S."/>
            <person name="Thiergart T."/>
            <person name="Pickel B."/>
            <person name="Atanasova L."/>
            <person name="Karlsson M."/>
            <person name="Huettel B."/>
            <person name="Barry K.W."/>
            <person name="Haridas S."/>
            <person name="Chen C."/>
            <person name="Bauer D."/>
            <person name="Andreopoulos W."/>
            <person name="Pangilinan J."/>
            <person name="LaButti K."/>
            <person name="Riley R."/>
            <person name="Lipzen A."/>
            <person name="Clum A."/>
            <person name="Drula E."/>
            <person name="Henrissat B."/>
            <person name="Kohler A."/>
            <person name="Grigoriev I.V."/>
            <person name="Martin F.M."/>
            <person name="Hacquard S."/>
        </authorList>
    </citation>
    <scope>NUCLEOTIDE SEQUENCE</scope>
    <source>
        <strain evidence="2">MPI-CAGE-CH-0235</strain>
    </source>
</reference>
<organism evidence="2 3">
    <name type="scientific">Stachybotrys elegans</name>
    <dbReference type="NCBI Taxonomy" id="80388"/>
    <lineage>
        <taxon>Eukaryota</taxon>
        <taxon>Fungi</taxon>
        <taxon>Dikarya</taxon>
        <taxon>Ascomycota</taxon>
        <taxon>Pezizomycotina</taxon>
        <taxon>Sordariomycetes</taxon>
        <taxon>Hypocreomycetidae</taxon>
        <taxon>Hypocreales</taxon>
        <taxon>Stachybotryaceae</taxon>
        <taxon>Stachybotrys</taxon>
    </lineage>
</organism>
<dbReference type="OrthoDB" id="3250044at2759"/>
<dbReference type="InterPro" id="IPR011009">
    <property type="entry name" value="Kinase-like_dom_sf"/>
</dbReference>
<dbReference type="Proteomes" id="UP000813444">
    <property type="component" value="Unassembled WGS sequence"/>
</dbReference>
<keyword evidence="3" id="KW-1185">Reference proteome</keyword>
<gene>
    <name evidence="2" type="ORF">B0I35DRAFT_500880</name>
</gene>
<accession>A0A8K0SSB3</accession>
<protein>
    <submittedName>
        <fullName evidence="2">Phosphotransferase enzyme family protein</fullName>
    </submittedName>
</protein>
<dbReference type="PANTHER" id="PTHR21310:SF15">
    <property type="entry name" value="AMINOGLYCOSIDE PHOSPHOTRANSFERASE DOMAIN-CONTAINING PROTEIN"/>
    <property type="match status" value="1"/>
</dbReference>
<dbReference type="InterPro" id="IPR002575">
    <property type="entry name" value="Aminoglycoside_PTrfase"/>
</dbReference>
<dbReference type="AlphaFoldDB" id="A0A8K0SSB3"/>
<evidence type="ECO:0000313" key="2">
    <source>
        <dbReference type="EMBL" id="KAH7320700.1"/>
    </source>
</evidence>
<proteinExistence type="predicted"/>
<dbReference type="EMBL" id="JAGPNK010000005">
    <property type="protein sequence ID" value="KAH7320700.1"/>
    <property type="molecule type" value="Genomic_DNA"/>
</dbReference>
<evidence type="ECO:0000313" key="3">
    <source>
        <dbReference type="Proteomes" id="UP000813444"/>
    </source>
</evidence>
<dbReference type="Pfam" id="PF01636">
    <property type="entry name" value="APH"/>
    <property type="match status" value="1"/>
</dbReference>
<sequence length="260" mass="29575">MPRPQIPKRDVVEALCKENGPKSNGFAYSDEIWIKYGEGVTLAEAAIQRYVHNNVDPRIVHVPEVFDEFSTTRLNAPPITYIVMEIVKADDYATHRTKNPREAEEALTAIANAVRHIWDIPLPPNLSPGPFCQQEPVDRFFSDSGSGQIFNTLVELEVWINTKLTEGDYQDRVSFQGEQLCLCHCDLTQFNIMVSDRITILDWGFAGIYPRAFDEFALIHQYNLIGQKFAKGLHQQLFGPKPSKSMRAMALAARYHAYGW</sequence>
<dbReference type="SUPFAM" id="SSF56112">
    <property type="entry name" value="Protein kinase-like (PK-like)"/>
    <property type="match status" value="1"/>
</dbReference>
<dbReference type="Gene3D" id="3.90.1200.10">
    <property type="match status" value="1"/>
</dbReference>
<comment type="caution">
    <text evidence="2">The sequence shown here is derived from an EMBL/GenBank/DDBJ whole genome shotgun (WGS) entry which is preliminary data.</text>
</comment>
<name>A0A8K0SSB3_9HYPO</name>
<dbReference type="PANTHER" id="PTHR21310">
    <property type="entry name" value="AMINOGLYCOSIDE PHOSPHOTRANSFERASE-RELATED-RELATED"/>
    <property type="match status" value="1"/>
</dbReference>
<feature type="domain" description="Aminoglycoside phosphotransferase" evidence="1">
    <location>
        <begin position="43"/>
        <end position="219"/>
    </location>
</feature>